<feature type="signal peptide" evidence="2">
    <location>
        <begin position="1"/>
        <end position="19"/>
    </location>
</feature>
<feature type="chain" id="PRO_5040297408" evidence="2">
    <location>
        <begin position="20"/>
        <end position="86"/>
    </location>
</feature>
<evidence type="ECO:0000256" key="2">
    <source>
        <dbReference type="SAM" id="SignalP"/>
    </source>
</evidence>
<reference evidence="3" key="1">
    <citation type="submission" date="2020-12" db="EMBL/GenBank/DDBJ databases">
        <authorList>
            <person name="Rodrigo-Torres L."/>
            <person name="Arahal R. D."/>
            <person name="Lucena T."/>
        </authorList>
    </citation>
    <scope>NUCLEOTIDE SEQUENCE</scope>
    <source>
        <strain evidence="3">CECT 9390</strain>
    </source>
</reference>
<keyword evidence="2" id="KW-0732">Signal</keyword>
<name>A0A9N8MMD6_9FLAO</name>
<feature type="compositionally biased region" description="Basic and acidic residues" evidence="1">
    <location>
        <begin position="56"/>
        <end position="86"/>
    </location>
</feature>
<dbReference type="RefSeq" id="WP_162087617.1">
    <property type="nucleotide sequence ID" value="NZ_CAJIMS010000001.1"/>
</dbReference>
<protein>
    <submittedName>
        <fullName evidence="3">Uncharacterized protein</fullName>
    </submittedName>
</protein>
<evidence type="ECO:0000256" key="1">
    <source>
        <dbReference type="SAM" id="MobiDB-lite"/>
    </source>
</evidence>
<sequence length="86" mass="9364">MKKILTAMSIVLGLGFATAQQAVSASKSTIQKTTKTVNAVKPEAAKPEAAKPTVKLKKDGTPDKRYKTNQTLKKDGTPDKRYKMNK</sequence>
<feature type="region of interest" description="Disordered" evidence="1">
    <location>
        <begin position="38"/>
        <end position="86"/>
    </location>
</feature>
<keyword evidence="4" id="KW-1185">Reference proteome</keyword>
<evidence type="ECO:0000313" key="4">
    <source>
        <dbReference type="Proteomes" id="UP000662618"/>
    </source>
</evidence>
<dbReference type="EMBL" id="CAJIMS010000001">
    <property type="protein sequence ID" value="CAD7804190.1"/>
    <property type="molecule type" value="Genomic_DNA"/>
</dbReference>
<organism evidence="3 4">
    <name type="scientific">Chryseobacterium aquaeductus</name>
    <dbReference type="NCBI Taxonomy" id="2675056"/>
    <lineage>
        <taxon>Bacteria</taxon>
        <taxon>Pseudomonadati</taxon>
        <taxon>Bacteroidota</taxon>
        <taxon>Flavobacteriia</taxon>
        <taxon>Flavobacteriales</taxon>
        <taxon>Weeksellaceae</taxon>
        <taxon>Chryseobacterium group</taxon>
        <taxon>Chryseobacterium</taxon>
    </lineage>
</organism>
<comment type="caution">
    <text evidence="3">The sequence shown here is derived from an EMBL/GenBank/DDBJ whole genome shotgun (WGS) entry which is preliminary data.</text>
</comment>
<dbReference type="AlphaFoldDB" id="A0A9N8MMD6"/>
<proteinExistence type="predicted"/>
<dbReference type="Proteomes" id="UP000662618">
    <property type="component" value="Unassembled WGS sequence"/>
</dbReference>
<gene>
    <name evidence="3" type="ORF">CHRY9390_01188</name>
</gene>
<accession>A0A9N8MMD6</accession>
<evidence type="ECO:0000313" key="3">
    <source>
        <dbReference type="EMBL" id="CAD7804190.1"/>
    </source>
</evidence>